<feature type="domain" description="Toxin 37-like C-terminal" evidence="2">
    <location>
        <begin position="68"/>
        <end position="146"/>
    </location>
</feature>
<dbReference type="EMBL" id="JAABOJ010000008">
    <property type="protein sequence ID" value="KAF3284699.1"/>
    <property type="molecule type" value="Genomic_DNA"/>
</dbReference>
<dbReference type="OrthoDB" id="2440655at2759"/>
<name>A0A7C8RCQ2_ORBOL</name>
<feature type="region of interest" description="Disordered" evidence="1">
    <location>
        <begin position="49"/>
        <end position="150"/>
    </location>
</feature>
<feature type="compositionally biased region" description="Basic and acidic residues" evidence="1">
    <location>
        <begin position="74"/>
        <end position="89"/>
    </location>
</feature>
<evidence type="ECO:0000313" key="4">
    <source>
        <dbReference type="Proteomes" id="UP000474640"/>
    </source>
</evidence>
<reference evidence="3 4" key="1">
    <citation type="submission" date="2020-01" db="EMBL/GenBank/DDBJ databases">
        <authorList>
            <person name="Palmer J.M."/>
        </authorList>
    </citation>
    <scope>NUCLEOTIDE SEQUENCE [LARGE SCALE GENOMIC DNA]</scope>
    <source>
        <strain evidence="3 4">TWF970</strain>
    </source>
</reference>
<evidence type="ECO:0000313" key="3">
    <source>
        <dbReference type="EMBL" id="KAF3284699.1"/>
    </source>
</evidence>
<organism evidence="3 4">
    <name type="scientific">Orbilia oligospora</name>
    <name type="common">Nematode-trapping fungus</name>
    <name type="synonym">Arthrobotrys oligospora</name>
    <dbReference type="NCBI Taxonomy" id="2813651"/>
    <lineage>
        <taxon>Eukaryota</taxon>
        <taxon>Fungi</taxon>
        <taxon>Dikarya</taxon>
        <taxon>Ascomycota</taxon>
        <taxon>Pezizomycotina</taxon>
        <taxon>Orbiliomycetes</taxon>
        <taxon>Orbiliales</taxon>
        <taxon>Orbiliaceae</taxon>
        <taxon>Orbilia</taxon>
    </lineage>
</organism>
<protein>
    <recommendedName>
        <fullName evidence="2">Toxin 37-like C-terminal domain-containing protein</fullName>
    </recommendedName>
</protein>
<gene>
    <name evidence="3" type="ORF">TWF970_010987</name>
</gene>
<dbReference type="InterPro" id="IPR029108">
    <property type="entry name" value="Ntox37-like_C"/>
</dbReference>
<dbReference type="Proteomes" id="UP000474640">
    <property type="component" value="Unassembled WGS sequence"/>
</dbReference>
<dbReference type="Pfam" id="PF15535">
    <property type="entry name" value="Ntox37"/>
    <property type="match status" value="1"/>
</dbReference>
<feature type="compositionally biased region" description="Basic and acidic residues" evidence="1">
    <location>
        <begin position="49"/>
        <end position="67"/>
    </location>
</feature>
<sequence>MAAIPIGIAFTISEGGVAILGPTLNLLGRAAIGAAVGVAGNAIVNKMKEAGEEKDDDDGKVGKENEPAKAPGKPKKEDGFEPPKGKSDSGMKAPSSGGKKGWPDKKGNIWKPSGPTNGDGSRGPHGGPHWDVEDPDGNHWNVYPGGRIRY</sequence>
<evidence type="ECO:0000256" key="1">
    <source>
        <dbReference type="SAM" id="MobiDB-lite"/>
    </source>
</evidence>
<evidence type="ECO:0000259" key="2">
    <source>
        <dbReference type="Pfam" id="PF15535"/>
    </source>
</evidence>
<accession>A0A7C8RCQ2</accession>
<proteinExistence type="predicted"/>
<comment type="caution">
    <text evidence="3">The sequence shown here is derived from an EMBL/GenBank/DDBJ whole genome shotgun (WGS) entry which is preliminary data.</text>
</comment>
<dbReference type="AlphaFoldDB" id="A0A7C8RCQ2"/>